<evidence type="ECO:0000256" key="1">
    <source>
        <dbReference type="ARBA" id="ARBA00006484"/>
    </source>
</evidence>
<organism evidence="3 4">
    <name type="scientific">Roseobacter sinensis</name>
    <dbReference type="NCBI Taxonomy" id="2931391"/>
    <lineage>
        <taxon>Bacteria</taxon>
        <taxon>Pseudomonadati</taxon>
        <taxon>Pseudomonadota</taxon>
        <taxon>Alphaproteobacteria</taxon>
        <taxon>Rhodobacterales</taxon>
        <taxon>Roseobacteraceae</taxon>
        <taxon>Roseobacter</taxon>
    </lineage>
</organism>
<dbReference type="Gene3D" id="3.40.50.720">
    <property type="entry name" value="NAD(P)-binding Rossmann-like Domain"/>
    <property type="match status" value="1"/>
</dbReference>
<comment type="similarity">
    <text evidence="1">Belongs to the short-chain dehydrogenases/reductases (SDR) family.</text>
</comment>
<proteinExistence type="inferred from homology"/>
<comment type="caution">
    <text evidence="3">The sequence shown here is derived from an EMBL/GenBank/DDBJ whole genome shotgun (WGS) entry which is preliminary data.</text>
</comment>
<dbReference type="Pfam" id="PF13561">
    <property type="entry name" value="adh_short_C2"/>
    <property type="match status" value="1"/>
</dbReference>
<dbReference type="CDD" id="cd05233">
    <property type="entry name" value="SDR_c"/>
    <property type="match status" value="1"/>
</dbReference>
<evidence type="ECO:0000256" key="2">
    <source>
        <dbReference type="ARBA" id="ARBA00023002"/>
    </source>
</evidence>
<dbReference type="InterPro" id="IPR036291">
    <property type="entry name" value="NAD(P)-bd_dom_sf"/>
</dbReference>
<sequence>MLLSGKNAVVYGAGGSIGRRVATALARDGATVHLCGRNTGAIQSVADGIRAAGGTATVSAVDALDGDAVRNHADETEASAGLIDISFNLIGVADDQGTALIKMSKADFLRPITIGAEAHFTTATEAARRMAARGAGVILALTATPSRLALPLVGGFGAYCCAIEGFYRGLAAEIGTAGVRVTWLRSAGSPETFSDDVAANEHGDQAGLAHSDYLEQMRNATLLKRFPRANEVAEAAVLAASDRASAITGSAINVTCGQIVD</sequence>
<keyword evidence="2" id="KW-0560">Oxidoreductase</keyword>
<dbReference type="Proteomes" id="UP001208690">
    <property type="component" value="Unassembled WGS sequence"/>
</dbReference>
<dbReference type="RefSeq" id="WP_263846625.1">
    <property type="nucleotide sequence ID" value="NZ_JALIEB010000046.1"/>
</dbReference>
<evidence type="ECO:0000313" key="3">
    <source>
        <dbReference type="EMBL" id="MCV3274421.1"/>
    </source>
</evidence>
<name>A0ABT3BLI9_9RHOB</name>
<dbReference type="PANTHER" id="PTHR43669">
    <property type="entry name" value="5-KETO-D-GLUCONATE 5-REDUCTASE"/>
    <property type="match status" value="1"/>
</dbReference>
<accession>A0ABT3BLI9</accession>
<protein>
    <submittedName>
        <fullName evidence="3">SDR family oxidoreductase</fullName>
    </submittedName>
</protein>
<reference evidence="3 4" key="1">
    <citation type="submission" date="2022-04" db="EMBL/GenBank/DDBJ databases">
        <title>Roseobacter sp. WL0113 is a bacterium isolated from neritic sediment.</title>
        <authorList>
            <person name="Wang L."/>
            <person name="He W."/>
            <person name="Zhang D.-F."/>
        </authorList>
    </citation>
    <scope>NUCLEOTIDE SEQUENCE [LARGE SCALE GENOMIC DNA]</scope>
    <source>
        <strain evidence="3 4">WL0113</strain>
    </source>
</reference>
<dbReference type="PRINTS" id="PR00081">
    <property type="entry name" value="GDHRDH"/>
</dbReference>
<dbReference type="SUPFAM" id="SSF51735">
    <property type="entry name" value="NAD(P)-binding Rossmann-fold domains"/>
    <property type="match status" value="1"/>
</dbReference>
<keyword evidence="4" id="KW-1185">Reference proteome</keyword>
<dbReference type="EMBL" id="JALIEB010000046">
    <property type="protein sequence ID" value="MCV3274421.1"/>
    <property type="molecule type" value="Genomic_DNA"/>
</dbReference>
<dbReference type="PANTHER" id="PTHR43669:SF8">
    <property type="entry name" value="SHORT-CHAIN TYPE DEHYDROGENASE_REDUCTASE-RELATED"/>
    <property type="match status" value="1"/>
</dbReference>
<gene>
    <name evidence="3" type="ORF">MUB52_23580</name>
</gene>
<evidence type="ECO:0000313" key="4">
    <source>
        <dbReference type="Proteomes" id="UP001208690"/>
    </source>
</evidence>
<dbReference type="InterPro" id="IPR002347">
    <property type="entry name" value="SDR_fam"/>
</dbReference>